<sequence length="438" mass="49526">MFGGYVSKILESTSPPYGLLLLALGTVFIAQIVRTLAWRLWLHPLASIPGPRLAAVSGLWQMRQDLFLENSARAIDQLHREYNTDIVRISPNHVHINDPDFFFKIFSIGSGFDKDPSFYGRLGVPRSILSADSRSARAMRSKANAIVAPRDWGVMAEKAYLATRLASDELAILSKKGEEIDFFQMLRSISTDILCQLSYGFSPGFVDKPEEAKKLFDVLDMCLESLWFRKNSEMVRTFGTQTIDHYLPVVHMPFLSEYLFSLPKWLLKILLPAFTYFRNLGGGWIDQTLENSKNAHPNDKKTTVMDALNPSKDHILTEADREWLIDQGNTFLFAGVDTTSTMLMFTFHKVLSSPGIHGRLKEELRNANLSIEEKYDWRRVRQLPYLTAVIKEGLRLSLVIPGRLPRLVPADGIEFNGIFLPGGGNKDFGIQHDLLDAS</sequence>
<protein>
    <recommendedName>
        <fullName evidence="4">Cytochrome P450</fullName>
    </recommendedName>
</protein>
<dbReference type="PANTHER" id="PTHR24305">
    <property type="entry name" value="CYTOCHROME P450"/>
    <property type="match status" value="1"/>
</dbReference>
<dbReference type="AlphaFoldDB" id="A0A1V6TBP1"/>
<dbReference type="GO" id="GO:0043386">
    <property type="term" value="P:mycotoxin biosynthetic process"/>
    <property type="evidence" value="ECO:0007669"/>
    <property type="project" value="UniProtKB-ARBA"/>
</dbReference>
<accession>A0A1V6TBP1</accession>
<dbReference type="InterPro" id="IPR050121">
    <property type="entry name" value="Cytochrome_P450_monoxygenase"/>
</dbReference>
<dbReference type="GO" id="GO:0004497">
    <property type="term" value="F:monooxygenase activity"/>
    <property type="evidence" value="ECO:0007669"/>
    <property type="project" value="InterPro"/>
</dbReference>
<dbReference type="InterPro" id="IPR036396">
    <property type="entry name" value="Cyt_P450_sf"/>
</dbReference>
<organism evidence="2 3">
    <name type="scientific">Penicillium steckii</name>
    <dbReference type="NCBI Taxonomy" id="303698"/>
    <lineage>
        <taxon>Eukaryota</taxon>
        <taxon>Fungi</taxon>
        <taxon>Dikarya</taxon>
        <taxon>Ascomycota</taxon>
        <taxon>Pezizomycotina</taxon>
        <taxon>Eurotiomycetes</taxon>
        <taxon>Eurotiomycetidae</taxon>
        <taxon>Eurotiales</taxon>
        <taxon>Aspergillaceae</taxon>
        <taxon>Penicillium</taxon>
    </lineage>
</organism>
<keyword evidence="3" id="KW-1185">Reference proteome</keyword>
<evidence type="ECO:0000313" key="2">
    <source>
        <dbReference type="EMBL" id="OQE23023.1"/>
    </source>
</evidence>
<dbReference type="OrthoDB" id="3945418at2759"/>
<comment type="caution">
    <text evidence="2">The sequence shown here is derived from an EMBL/GenBank/DDBJ whole genome shotgun (WGS) entry which is preliminary data.</text>
</comment>
<reference evidence="3" key="1">
    <citation type="journal article" date="2017" name="Nat. Microbiol.">
        <title>Global analysis of biosynthetic gene clusters reveals vast potential of secondary metabolite production in Penicillium species.</title>
        <authorList>
            <person name="Nielsen J.C."/>
            <person name="Grijseels S."/>
            <person name="Prigent S."/>
            <person name="Ji B."/>
            <person name="Dainat J."/>
            <person name="Nielsen K.F."/>
            <person name="Frisvad J.C."/>
            <person name="Workman M."/>
            <person name="Nielsen J."/>
        </authorList>
    </citation>
    <scope>NUCLEOTIDE SEQUENCE [LARGE SCALE GENOMIC DNA]</scope>
    <source>
        <strain evidence="3">IBT 24891</strain>
    </source>
</reference>
<gene>
    <name evidence="2" type="ORF">PENSTE_c009G03666</name>
</gene>
<name>A0A1V6TBP1_9EURO</name>
<proteinExistence type="inferred from homology"/>
<dbReference type="STRING" id="303698.A0A1V6TBP1"/>
<dbReference type="Pfam" id="PF00067">
    <property type="entry name" value="p450"/>
    <property type="match status" value="1"/>
</dbReference>
<dbReference type="PANTHER" id="PTHR24305:SF166">
    <property type="entry name" value="CYTOCHROME P450 12A4, MITOCHONDRIAL-RELATED"/>
    <property type="match status" value="1"/>
</dbReference>
<dbReference type="InterPro" id="IPR001128">
    <property type="entry name" value="Cyt_P450"/>
</dbReference>
<dbReference type="GO" id="GO:0020037">
    <property type="term" value="F:heme binding"/>
    <property type="evidence" value="ECO:0007669"/>
    <property type="project" value="InterPro"/>
</dbReference>
<evidence type="ECO:0008006" key="4">
    <source>
        <dbReference type="Google" id="ProtNLM"/>
    </source>
</evidence>
<comment type="similarity">
    <text evidence="1">Belongs to the cytochrome P450 family.</text>
</comment>
<evidence type="ECO:0000256" key="1">
    <source>
        <dbReference type="ARBA" id="ARBA00010617"/>
    </source>
</evidence>
<dbReference type="GO" id="GO:0016705">
    <property type="term" value="F:oxidoreductase activity, acting on paired donors, with incorporation or reduction of molecular oxygen"/>
    <property type="evidence" value="ECO:0007669"/>
    <property type="project" value="InterPro"/>
</dbReference>
<dbReference type="Proteomes" id="UP000191285">
    <property type="component" value="Unassembled WGS sequence"/>
</dbReference>
<dbReference type="SUPFAM" id="SSF48264">
    <property type="entry name" value="Cytochrome P450"/>
    <property type="match status" value="1"/>
</dbReference>
<dbReference type="EMBL" id="MLKD01000009">
    <property type="protein sequence ID" value="OQE23023.1"/>
    <property type="molecule type" value="Genomic_DNA"/>
</dbReference>
<dbReference type="GO" id="GO:0005506">
    <property type="term" value="F:iron ion binding"/>
    <property type="evidence" value="ECO:0007669"/>
    <property type="project" value="InterPro"/>
</dbReference>
<evidence type="ECO:0000313" key="3">
    <source>
        <dbReference type="Proteomes" id="UP000191285"/>
    </source>
</evidence>
<dbReference type="Gene3D" id="1.10.630.10">
    <property type="entry name" value="Cytochrome P450"/>
    <property type="match status" value="1"/>
</dbReference>